<feature type="transmembrane region" description="Helical" evidence="1">
    <location>
        <begin position="36"/>
        <end position="52"/>
    </location>
</feature>
<gene>
    <name evidence="2" type="ORF">ENM60_07355</name>
</gene>
<feature type="transmembrane region" description="Helical" evidence="1">
    <location>
        <begin position="12"/>
        <end position="30"/>
    </location>
</feature>
<protein>
    <submittedName>
        <fullName evidence="2">Uncharacterized protein</fullName>
    </submittedName>
</protein>
<proteinExistence type="predicted"/>
<evidence type="ECO:0000313" key="2">
    <source>
        <dbReference type="EMBL" id="HHP68577.1"/>
    </source>
</evidence>
<comment type="caution">
    <text evidence="2">The sequence shown here is derived from an EMBL/GenBank/DDBJ whole genome shotgun (WGS) entry which is preliminary data.</text>
</comment>
<keyword evidence="1" id="KW-0812">Transmembrane</keyword>
<feature type="transmembrane region" description="Helical" evidence="1">
    <location>
        <begin position="61"/>
        <end position="81"/>
    </location>
</feature>
<organism evidence="2">
    <name type="scientific">Thermogladius calderae</name>
    <dbReference type="NCBI Taxonomy" id="1200300"/>
    <lineage>
        <taxon>Archaea</taxon>
        <taxon>Thermoproteota</taxon>
        <taxon>Thermoprotei</taxon>
        <taxon>Desulfurococcales</taxon>
        <taxon>Desulfurococcaceae</taxon>
        <taxon>Thermogladius</taxon>
    </lineage>
</organism>
<keyword evidence="1" id="KW-0472">Membrane</keyword>
<dbReference type="EMBL" id="DRYK01000089">
    <property type="protein sequence ID" value="HHP68577.1"/>
    <property type="molecule type" value="Genomic_DNA"/>
</dbReference>
<sequence length="87" mass="9778">MDSLEGRVYSFLLVYTILSVSSNMVLSLLGESRVDLYLSLNILAYYFSYAIVHPPIASRRAFLLTILLFTLFTGIVAYRVYEVLSGG</sequence>
<accession>A0A7J3Y0Y7</accession>
<name>A0A7J3Y0Y7_9CREN</name>
<dbReference type="AlphaFoldDB" id="A0A7J3Y0Y7"/>
<evidence type="ECO:0000256" key="1">
    <source>
        <dbReference type="SAM" id="Phobius"/>
    </source>
</evidence>
<reference evidence="2" key="1">
    <citation type="journal article" date="2020" name="mSystems">
        <title>Genome- and Community-Level Interaction Insights into Carbon Utilization and Element Cycling Functions of Hydrothermarchaeota in Hydrothermal Sediment.</title>
        <authorList>
            <person name="Zhou Z."/>
            <person name="Liu Y."/>
            <person name="Xu W."/>
            <person name="Pan J."/>
            <person name="Luo Z.H."/>
            <person name="Li M."/>
        </authorList>
    </citation>
    <scope>NUCLEOTIDE SEQUENCE [LARGE SCALE GENOMIC DNA]</scope>
    <source>
        <strain evidence="2">SpSt-110</strain>
    </source>
</reference>
<keyword evidence="1" id="KW-1133">Transmembrane helix</keyword>